<feature type="region of interest" description="Disordered" evidence="1">
    <location>
        <begin position="1"/>
        <end position="36"/>
    </location>
</feature>
<feature type="compositionally biased region" description="Basic and acidic residues" evidence="1">
    <location>
        <begin position="12"/>
        <end position="22"/>
    </location>
</feature>
<dbReference type="AlphaFoldDB" id="A0ABD0J7W2"/>
<feature type="non-terminal residue" evidence="2">
    <location>
        <position position="1"/>
    </location>
</feature>
<proteinExistence type="predicted"/>
<evidence type="ECO:0000256" key="1">
    <source>
        <dbReference type="SAM" id="MobiDB-lite"/>
    </source>
</evidence>
<gene>
    <name evidence="2" type="ORF">BaRGS_00037766</name>
</gene>
<dbReference type="Proteomes" id="UP001519460">
    <property type="component" value="Unassembled WGS sequence"/>
</dbReference>
<evidence type="ECO:0000313" key="2">
    <source>
        <dbReference type="EMBL" id="KAK7465069.1"/>
    </source>
</evidence>
<comment type="caution">
    <text evidence="2">The sequence shown here is derived from an EMBL/GenBank/DDBJ whole genome shotgun (WGS) entry which is preliminary data.</text>
</comment>
<sequence>RGAPGWTRHCTHRPEASLDRRTPKSKSTMFSTYRPHFGHSSPTRLIACPRIYRSAGDEINHHLKKSKPSLESVEHRPFFLTTVEICGVERKTREALHRK</sequence>
<protein>
    <submittedName>
        <fullName evidence="2">Uncharacterized protein</fullName>
    </submittedName>
</protein>
<reference evidence="2 3" key="1">
    <citation type="journal article" date="2023" name="Sci. Data">
        <title>Genome assembly of the Korean intertidal mud-creeper Batillaria attramentaria.</title>
        <authorList>
            <person name="Patra A.K."/>
            <person name="Ho P.T."/>
            <person name="Jun S."/>
            <person name="Lee S.J."/>
            <person name="Kim Y."/>
            <person name="Won Y.J."/>
        </authorList>
    </citation>
    <scope>NUCLEOTIDE SEQUENCE [LARGE SCALE GENOMIC DNA]</scope>
    <source>
        <strain evidence="2">Wonlab-2016</strain>
    </source>
</reference>
<organism evidence="2 3">
    <name type="scientific">Batillaria attramentaria</name>
    <dbReference type="NCBI Taxonomy" id="370345"/>
    <lineage>
        <taxon>Eukaryota</taxon>
        <taxon>Metazoa</taxon>
        <taxon>Spiralia</taxon>
        <taxon>Lophotrochozoa</taxon>
        <taxon>Mollusca</taxon>
        <taxon>Gastropoda</taxon>
        <taxon>Caenogastropoda</taxon>
        <taxon>Sorbeoconcha</taxon>
        <taxon>Cerithioidea</taxon>
        <taxon>Batillariidae</taxon>
        <taxon>Batillaria</taxon>
    </lineage>
</organism>
<accession>A0ABD0J7W2</accession>
<name>A0ABD0J7W2_9CAEN</name>
<keyword evidence="3" id="KW-1185">Reference proteome</keyword>
<dbReference type="EMBL" id="JACVVK020000579">
    <property type="protein sequence ID" value="KAK7465069.1"/>
    <property type="molecule type" value="Genomic_DNA"/>
</dbReference>
<evidence type="ECO:0000313" key="3">
    <source>
        <dbReference type="Proteomes" id="UP001519460"/>
    </source>
</evidence>